<evidence type="ECO:0000256" key="4">
    <source>
        <dbReference type="SAM" id="MobiDB-lite"/>
    </source>
</evidence>
<dbReference type="Proteomes" id="UP000223913">
    <property type="component" value="Unassembled WGS sequence"/>
</dbReference>
<dbReference type="PROSITE" id="PS51326">
    <property type="entry name" value="AVIDIN_2"/>
    <property type="match status" value="1"/>
</dbReference>
<sequence>METNEATWYGENGSVLKYHFVKYFGNKPMIQFEGTYTQQQESPTTPQTLTGILTFTDDDPPKKVLPIGFVVGWPQMTSRRVAVTSWCGKIRTLENGKEVMETTWIKTISGVEQPTTTETGKETFSQTPPGGE</sequence>
<reference evidence="5 6" key="1">
    <citation type="submission" date="2017-10" db="EMBL/GenBank/DDBJ databases">
        <title>The draft genome sequence of Lewinella nigricans NBRC 102662.</title>
        <authorList>
            <person name="Wang K."/>
        </authorList>
    </citation>
    <scope>NUCLEOTIDE SEQUENCE [LARGE SCALE GENOMIC DNA]</scope>
    <source>
        <strain evidence="5 6">NBRC 102662</strain>
    </source>
</reference>
<accession>A0A2D0NBI8</accession>
<evidence type="ECO:0000256" key="1">
    <source>
        <dbReference type="ARBA" id="ARBA00004613"/>
    </source>
</evidence>
<dbReference type="Gene3D" id="2.40.128.30">
    <property type="entry name" value="Avidin-like"/>
    <property type="match status" value="1"/>
</dbReference>
<organism evidence="5 6">
    <name type="scientific">Flavilitoribacter nigricans (strain ATCC 23147 / DSM 23189 / NBRC 102662 / NCIMB 1420 / SS-2)</name>
    <name type="common">Lewinella nigricans</name>
    <dbReference type="NCBI Taxonomy" id="1122177"/>
    <lineage>
        <taxon>Bacteria</taxon>
        <taxon>Pseudomonadati</taxon>
        <taxon>Bacteroidota</taxon>
        <taxon>Saprospiria</taxon>
        <taxon>Saprospirales</taxon>
        <taxon>Lewinellaceae</taxon>
        <taxon>Flavilitoribacter</taxon>
    </lineage>
</organism>
<evidence type="ECO:0000256" key="3">
    <source>
        <dbReference type="ARBA" id="ARBA00022729"/>
    </source>
</evidence>
<evidence type="ECO:0000313" key="5">
    <source>
        <dbReference type="EMBL" id="PHN05756.1"/>
    </source>
</evidence>
<dbReference type="InterPro" id="IPR005468">
    <property type="entry name" value="Avidin/str"/>
</dbReference>
<protein>
    <submittedName>
        <fullName evidence="5">Uncharacterized protein</fullName>
    </submittedName>
</protein>
<dbReference type="InterPro" id="IPR036896">
    <property type="entry name" value="Avidin-like_sf"/>
</dbReference>
<dbReference type="RefSeq" id="WP_099150846.1">
    <property type="nucleotide sequence ID" value="NZ_PDUD01000020.1"/>
</dbReference>
<name>A0A2D0NBI8_FLAN2</name>
<gene>
    <name evidence="5" type="ORF">CRP01_14870</name>
</gene>
<comment type="caution">
    <text evidence="5">The sequence shown here is derived from an EMBL/GenBank/DDBJ whole genome shotgun (WGS) entry which is preliminary data.</text>
</comment>
<keyword evidence="2" id="KW-0964">Secreted</keyword>
<dbReference type="GO" id="GO:0005576">
    <property type="term" value="C:extracellular region"/>
    <property type="evidence" value="ECO:0007669"/>
    <property type="project" value="UniProtKB-SubCell"/>
</dbReference>
<comment type="subcellular location">
    <subcellularLocation>
        <location evidence="1">Secreted</location>
    </subcellularLocation>
</comment>
<keyword evidence="6" id="KW-1185">Reference proteome</keyword>
<dbReference type="SUPFAM" id="SSF50876">
    <property type="entry name" value="Avidin/streptavidin"/>
    <property type="match status" value="1"/>
</dbReference>
<keyword evidence="3" id="KW-0732">Signal</keyword>
<dbReference type="EMBL" id="PDUD01000020">
    <property type="protein sequence ID" value="PHN05756.1"/>
    <property type="molecule type" value="Genomic_DNA"/>
</dbReference>
<feature type="region of interest" description="Disordered" evidence="4">
    <location>
        <begin position="112"/>
        <end position="132"/>
    </location>
</feature>
<proteinExistence type="predicted"/>
<dbReference type="GO" id="GO:0009374">
    <property type="term" value="F:biotin binding"/>
    <property type="evidence" value="ECO:0007669"/>
    <property type="project" value="InterPro"/>
</dbReference>
<evidence type="ECO:0000256" key="2">
    <source>
        <dbReference type="ARBA" id="ARBA00022525"/>
    </source>
</evidence>
<dbReference type="Pfam" id="PF01382">
    <property type="entry name" value="Avidin"/>
    <property type="match status" value="1"/>
</dbReference>
<evidence type="ECO:0000313" key="6">
    <source>
        <dbReference type="Proteomes" id="UP000223913"/>
    </source>
</evidence>
<dbReference type="AlphaFoldDB" id="A0A2D0NBI8"/>